<dbReference type="EMBL" id="DQ379514">
    <property type="protein sequence ID" value="ABD57887.1"/>
    <property type="molecule type" value="Genomic_DNA"/>
</dbReference>
<dbReference type="GO" id="GO:0016226">
    <property type="term" value="P:iron-sulfur cluster assembly"/>
    <property type="evidence" value="ECO:0007669"/>
    <property type="project" value="TreeGrafter"/>
</dbReference>
<sequence>MMPQVTKPHLFCLPAAKCGANPERPRTCLGLNMRNGKMTNLGKGVVKAAIESKISAALSPTRLIVIDESAHHAGHRGHHSDGESHFRVNVTSAAFRGKSRIERHRIIHEILAEELAGRVHALALVASAPEEAE</sequence>
<dbReference type="PANTHER" id="PTHR46230:SF7">
    <property type="entry name" value="BOLA-LIKE PROTEIN 1"/>
    <property type="match status" value="1"/>
</dbReference>
<evidence type="ECO:0000313" key="2">
    <source>
        <dbReference type="EMBL" id="ABD57887.1"/>
    </source>
</evidence>
<comment type="similarity">
    <text evidence="1">Belongs to the BolA/IbaG family.</text>
</comment>
<organism evidence="2">
    <name type="scientific">uncultured Methylocystis sp. GSC357</name>
    <dbReference type="NCBI Taxonomy" id="373382"/>
    <lineage>
        <taxon>Bacteria</taxon>
        <taxon>Pseudomonadati</taxon>
        <taxon>Pseudomonadota</taxon>
        <taxon>Alphaproteobacteria</taxon>
        <taxon>Hyphomicrobiales</taxon>
        <taxon>Methylocystaceae</taxon>
        <taxon>Methylocystis</taxon>
        <taxon>environmental samples</taxon>
    </lineage>
</organism>
<protein>
    <submittedName>
        <fullName evidence="2">BolA-like protein</fullName>
    </submittedName>
</protein>
<dbReference type="Gene3D" id="3.30.300.90">
    <property type="entry name" value="BolA-like"/>
    <property type="match status" value="1"/>
</dbReference>
<dbReference type="Pfam" id="PF01722">
    <property type="entry name" value="BolA"/>
    <property type="match status" value="1"/>
</dbReference>
<accession>Q0ZKX4</accession>
<reference evidence="2" key="1">
    <citation type="journal article" date="2006" name="Environ. Microbiol.">
        <title>Identification of a complete methane monooxygenase operon from soil by combining stable isotope probing and metagenomic analysis.</title>
        <authorList>
            <person name="Dumont M.G."/>
            <person name="Radajewski S.M."/>
            <person name="Miguez C.B."/>
            <person name="McDonald I.R."/>
            <person name="Murrell J.C."/>
        </authorList>
    </citation>
    <scope>NUCLEOTIDE SEQUENCE</scope>
</reference>
<dbReference type="AlphaFoldDB" id="Q0ZKX4"/>
<name>Q0ZKX4_9HYPH</name>
<dbReference type="InterPro" id="IPR002634">
    <property type="entry name" value="BolA"/>
</dbReference>
<dbReference type="SUPFAM" id="SSF82657">
    <property type="entry name" value="BolA-like"/>
    <property type="match status" value="1"/>
</dbReference>
<dbReference type="InterPro" id="IPR036065">
    <property type="entry name" value="BolA-like_sf"/>
</dbReference>
<gene>
    <name evidence="2" type="primary">bolA</name>
</gene>
<dbReference type="PANTHER" id="PTHR46230">
    <property type="match status" value="1"/>
</dbReference>
<proteinExistence type="inferred from homology"/>
<evidence type="ECO:0000256" key="1">
    <source>
        <dbReference type="RuleBase" id="RU003860"/>
    </source>
</evidence>